<accession>A0A381XWZ4</accession>
<name>A0A381XWZ4_9ZZZZ</name>
<gene>
    <name evidence="1" type="ORF">METZ01_LOCUS122153</name>
</gene>
<reference evidence="1" key="1">
    <citation type="submission" date="2018-05" db="EMBL/GenBank/DDBJ databases">
        <authorList>
            <person name="Lanie J.A."/>
            <person name="Ng W.-L."/>
            <person name="Kazmierczak K.M."/>
            <person name="Andrzejewski T.M."/>
            <person name="Davidsen T.M."/>
            <person name="Wayne K.J."/>
            <person name="Tettelin H."/>
            <person name="Glass J.I."/>
            <person name="Rusch D."/>
            <person name="Podicherti R."/>
            <person name="Tsui H.-C.T."/>
            <person name="Winkler M.E."/>
        </authorList>
    </citation>
    <scope>NUCLEOTIDE SEQUENCE</scope>
</reference>
<evidence type="ECO:0000313" key="1">
    <source>
        <dbReference type="EMBL" id="SVA69299.1"/>
    </source>
</evidence>
<proteinExistence type="predicted"/>
<feature type="non-terminal residue" evidence="1">
    <location>
        <position position="43"/>
    </location>
</feature>
<protein>
    <submittedName>
        <fullName evidence="1">Uncharacterized protein</fullName>
    </submittedName>
</protein>
<organism evidence="1">
    <name type="scientific">marine metagenome</name>
    <dbReference type="NCBI Taxonomy" id="408172"/>
    <lineage>
        <taxon>unclassified sequences</taxon>
        <taxon>metagenomes</taxon>
        <taxon>ecological metagenomes</taxon>
    </lineage>
</organism>
<dbReference type="EMBL" id="UINC01016689">
    <property type="protein sequence ID" value="SVA69299.1"/>
    <property type="molecule type" value="Genomic_DNA"/>
</dbReference>
<sequence length="43" mass="4983">MRDSTCLRGRSVIFLDHDQEEVLFIIPHEIARDVLSDDPWAGE</sequence>
<dbReference type="AlphaFoldDB" id="A0A381XWZ4"/>